<gene>
    <name evidence="1" type="ORF">Zmor_015579</name>
</gene>
<name>A0AA38IJQ4_9CUCU</name>
<dbReference type="Proteomes" id="UP001168821">
    <property type="component" value="Unassembled WGS sequence"/>
</dbReference>
<dbReference type="EMBL" id="JALNTZ010000004">
    <property type="protein sequence ID" value="KAJ3656506.1"/>
    <property type="molecule type" value="Genomic_DNA"/>
</dbReference>
<protein>
    <submittedName>
        <fullName evidence="1">Uncharacterized protein</fullName>
    </submittedName>
</protein>
<evidence type="ECO:0000313" key="1">
    <source>
        <dbReference type="EMBL" id="KAJ3656506.1"/>
    </source>
</evidence>
<dbReference type="AlphaFoldDB" id="A0AA38IJQ4"/>
<sequence length="109" mass="12512">MTMLNAVVKDTRTIREEQKRTSEEINGVRKEISEITQKIAAKERIGKLEKEKRKKNIVVQGIKINENKQSILREAMKNFMDKELGVRVEVHSKQVEGGNSSSGIEQHPR</sequence>
<accession>A0AA38IJQ4</accession>
<reference evidence="1" key="1">
    <citation type="journal article" date="2023" name="G3 (Bethesda)">
        <title>Whole genome assemblies of Zophobas morio and Tenebrio molitor.</title>
        <authorList>
            <person name="Kaur S."/>
            <person name="Stinson S.A."/>
            <person name="diCenzo G.C."/>
        </authorList>
    </citation>
    <scope>NUCLEOTIDE SEQUENCE</scope>
    <source>
        <strain evidence="1">QUZm001</strain>
    </source>
</reference>
<comment type="caution">
    <text evidence="1">The sequence shown here is derived from an EMBL/GenBank/DDBJ whole genome shotgun (WGS) entry which is preliminary data.</text>
</comment>
<proteinExistence type="predicted"/>
<organism evidence="1 2">
    <name type="scientific">Zophobas morio</name>
    <dbReference type="NCBI Taxonomy" id="2755281"/>
    <lineage>
        <taxon>Eukaryota</taxon>
        <taxon>Metazoa</taxon>
        <taxon>Ecdysozoa</taxon>
        <taxon>Arthropoda</taxon>
        <taxon>Hexapoda</taxon>
        <taxon>Insecta</taxon>
        <taxon>Pterygota</taxon>
        <taxon>Neoptera</taxon>
        <taxon>Endopterygota</taxon>
        <taxon>Coleoptera</taxon>
        <taxon>Polyphaga</taxon>
        <taxon>Cucujiformia</taxon>
        <taxon>Tenebrionidae</taxon>
        <taxon>Zophobas</taxon>
    </lineage>
</organism>
<keyword evidence="2" id="KW-1185">Reference proteome</keyword>
<evidence type="ECO:0000313" key="2">
    <source>
        <dbReference type="Proteomes" id="UP001168821"/>
    </source>
</evidence>